<dbReference type="PATRIC" id="fig|413882.6.peg.3734"/>
<dbReference type="SUPFAM" id="SSF53167">
    <property type="entry name" value="Purine and uridine phosphorylases"/>
    <property type="match status" value="1"/>
</dbReference>
<dbReference type="Pfam" id="PF01048">
    <property type="entry name" value="PNP_UDP_1"/>
    <property type="match status" value="1"/>
</dbReference>
<keyword evidence="4" id="KW-1185">Reference proteome</keyword>
<feature type="signal peptide" evidence="1">
    <location>
        <begin position="1"/>
        <end position="21"/>
    </location>
</feature>
<name>A0A0G3BSB0_9BURK</name>
<evidence type="ECO:0000256" key="1">
    <source>
        <dbReference type="SAM" id="SignalP"/>
    </source>
</evidence>
<gene>
    <name evidence="3" type="primary">mtnN</name>
    <name evidence="3" type="ORF">AAW51_3575</name>
</gene>
<dbReference type="RefSeq" id="WP_053013704.1">
    <property type="nucleotide sequence ID" value="NZ_CP011371.1"/>
</dbReference>
<feature type="chain" id="PRO_5005184020" evidence="1">
    <location>
        <begin position="22"/>
        <end position="348"/>
    </location>
</feature>
<dbReference type="AlphaFoldDB" id="A0A0G3BSB0"/>
<accession>A0A0G3BSB0</accession>
<keyword evidence="1" id="KW-0732">Signal</keyword>
<organism evidence="3 4">
    <name type="scientific">Caldimonas brevitalea</name>
    <dbReference type="NCBI Taxonomy" id="413882"/>
    <lineage>
        <taxon>Bacteria</taxon>
        <taxon>Pseudomonadati</taxon>
        <taxon>Pseudomonadota</taxon>
        <taxon>Betaproteobacteria</taxon>
        <taxon>Burkholderiales</taxon>
        <taxon>Sphaerotilaceae</taxon>
        <taxon>Caldimonas</taxon>
    </lineage>
</organism>
<feature type="domain" description="Nucleoside phosphorylase" evidence="2">
    <location>
        <begin position="45"/>
        <end position="322"/>
    </location>
</feature>
<dbReference type="CDD" id="cd09008">
    <property type="entry name" value="MTAN"/>
    <property type="match status" value="1"/>
</dbReference>
<reference evidence="3 4" key="1">
    <citation type="submission" date="2015-05" db="EMBL/GenBank/DDBJ databases">
        <authorList>
            <person name="Tang B."/>
            <person name="Yu Y."/>
        </authorList>
    </citation>
    <scope>NUCLEOTIDE SEQUENCE [LARGE SCALE GENOMIC DNA]</scope>
    <source>
        <strain evidence="3 4">DSM 7029</strain>
    </source>
</reference>
<dbReference type="GO" id="GO:0009116">
    <property type="term" value="P:nucleoside metabolic process"/>
    <property type="evidence" value="ECO:0007669"/>
    <property type="project" value="InterPro"/>
</dbReference>
<evidence type="ECO:0000313" key="3">
    <source>
        <dbReference type="EMBL" id="AKJ30266.1"/>
    </source>
</evidence>
<dbReference type="Gene3D" id="3.40.50.1580">
    <property type="entry name" value="Nucleoside phosphorylase domain"/>
    <property type="match status" value="1"/>
</dbReference>
<dbReference type="GO" id="GO:0003824">
    <property type="term" value="F:catalytic activity"/>
    <property type="evidence" value="ECO:0007669"/>
    <property type="project" value="InterPro"/>
</dbReference>
<sequence length="348" mass="37227">MSIHRLASLLAGLLTTLALMAGPVPAAHASGQHPDKSCLSDCVRRIGIVSAFGAEADILIAQTERKRTLTINGNRFTTGVLRGVPVVIVLSGVSIVNSSMVTQLMLDHFRVERLIMSGISGGVNPAHHIGDVMVPDRWAMPLEVYWHGNNSVPAPCGAPGDVGCLGLRLATRDGQPLPAYRVPTPQGPVDSGLFIRETYVLNARSAPQGEFRLDYPADPEMLQVARSISPRLERCGPKNPSLCVTAQPQLKVGGRGVSGPAFLANPDYRRYLYDTLQAETIEMETAALAHVAHANQVPYIGFRSLSDLAGGDDFTEVGAFFGSGLAEANASAVTLSFLEAWKRHRSGR</sequence>
<dbReference type="Proteomes" id="UP000035352">
    <property type="component" value="Chromosome"/>
</dbReference>
<dbReference type="InterPro" id="IPR035994">
    <property type="entry name" value="Nucleoside_phosphorylase_sf"/>
</dbReference>
<dbReference type="STRING" id="413882.AAW51_3575"/>
<dbReference type="EMBL" id="CP011371">
    <property type="protein sequence ID" value="AKJ30266.1"/>
    <property type="molecule type" value="Genomic_DNA"/>
</dbReference>
<evidence type="ECO:0000313" key="4">
    <source>
        <dbReference type="Proteomes" id="UP000035352"/>
    </source>
</evidence>
<dbReference type="PANTHER" id="PTHR21234:SF42">
    <property type="entry name" value="PHOSPHORYLASE SUPERFAMILY PROTEIN"/>
    <property type="match status" value="1"/>
</dbReference>
<dbReference type="KEGG" id="pbh:AAW51_3575"/>
<proteinExistence type="predicted"/>
<evidence type="ECO:0000259" key="2">
    <source>
        <dbReference type="Pfam" id="PF01048"/>
    </source>
</evidence>
<dbReference type="PANTHER" id="PTHR21234">
    <property type="entry name" value="PURINE NUCLEOSIDE PHOSPHORYLASE"/>
    <property type="match status" value="1"/>
</dbReference>
<protein>
    <submittedName>
        <fullName evidence="3">Menaquinone via futalosine step 2</fullName>
    </submittedName>
</protein>
<dbReference type="InterPro" id="IPR000845">
    <property type="entry name" value="Nucleoside_phosphorylase_d"/>
</dbReference>